<gene>
    <name evidence="2" type="ORF">EVAR_19709_1</name>
</gene>
<evidence type="ECO:0000256" key="1">
    <source>
        <dbReference type="SAM" id="MobiDB-lite"/>
    </source>
</evidence>
<keyword evidence="3" id="KW-1185">Reference proteome</keyword>
<protein>
    <submittedName>
        <fullName evidence="2">Uncharacterized protein</fullName>
    </submittedName>
</protein>
<comment type="caution">
    <text evidence="2">The sequence shown here is derived from an EMBL/GenBank/DDBJ whole genome shotgun (WGS) entry which is preliminary data.</text>
</comment>
<reference evidence="2 3" key="1">
    <citation type="journal article" date="2019" name="Commun. Biol.">
        <title>The bagworm genome reveals a unique fibroin gene that provides high tensile strength.</title>
        <authorList>
            <person name="Kono N."/>
            <person name="Nakamura H."/>
            <person name="Ohtoshi R."/>
            <person name="Tomita M."/>
            <person name="Numata K."/>
            <person name="Arakawa K."/>
        </authorList>
    </citation>
    <scope>NUCLEOTIDE SEQUENCE [LARGE SCALE GENOMIC DNA]</scope>
</reference>
<proteinExistence type="predicted"/>
<name>A0A4C1UQE6_EUMVA</name>
<organism evidence="2 3">
    <name type="scientific">Eumeta variegata</name>
    <name type="common">Bagworm moth</name>
    <name type="synonym">Eumeta japonica</name>
    <dbReference type="NCBI Taxonomy" id="151549"/>
    <lineage>
        <taxon>Eukaryota</taxon>
        <taxon>Metazoa</taxon>
        <taxon>Ecdysozoa</taxon>
        <taxon>Arthropoda</taxon>
        <taxon>Hexapoda</taxon>
        <taxon>Insecta</taxon>
        <taxon>Pterygota</taxon>
        <taxon>Neoptera</taxon>
        <taxon>Endopterygota</taxon>
        <taxon>Lepidoptera</taxon>
        <taxon>Glossata</taxon>
        <taxon>Ditrysia</taxon>
        <taxon>Tineoidea</taxon>
        <taxon>Psychidae</taxon>
        <taxon>Oiketicinae</taxon>
        <taxon>Eumeta</taxon>
    </lineage>
</organism>
<accession>A0A4C1UQE6</accession>
<evidence type="ECO:0000313" key="3">
    <source>
        <dbReference type="Proteomes" id="UP000299102"/>
    </source>
</evidence>
<feature type="region of interest" description="Disordered" evidence="1">
    <location>
        <begin position="1"/>
        <end position="46"/>
    </location>
</feature>
<dbReference type="Proteomes" id="UP000299102">
    <property type="component" value="Unassembled WGS sequence"/>
</dbReference>
<dbReference type="EMBL" id="BGZK01000210">
    <property type="protein sequence ID" value="GBP28668.1"/>
    <property type="molecule type" value="Genomic_DNA"/>
</dbReference>
<dbReference type="AlphaFoldDB" id="A0A4C1UQE6"/>
<evidence type="ECO:0000313" key="2">
    <source>
        <dbReference type="EMBL" id="GBP28668.1"/>
    </source>
</evidence>
<sequence>MISSPPLRPRTANRPASRLGAVRSTRNHSAAEVSIKQNRPGSRTPAPALDGTLYFYQMYDYTTSPVTLQQFSDMQPHVNDASTEGITGGVPQSPLSFIERSHPRGPSPAFGRLPEVAERVFIGSDRPRCLARTQYREIGTATIDTLWRPLMTGIYRESIATPHRATPQTKRHDVGDDAPLGCRREILPAGRTERKRALLYGIGDTALTSLFCIPITWYSYHISPDISLRFSARAYSHADGPVIGAAGLLYSRVISVNGRPPLCAAPTLPTSLPLDPLSRVRTL</sequence>